<name>F0REP0_CELLC</name>
<dbReference type="Gene3D" id="3.40.109.10">
    <property type="entry name" value="NADH Oxidase"/>
    <property type="match status" value="1"/>
</dbReference>
<protein>
    <submittedName>
        <fullName evidence="5">Nitroreductase</fullName>
    </submittedName>
</protein>
<dbReference type="STRING" id="867900.Celly_3238"/>
<evidence type="ECO:0000259" key="4">
    <source>
        <dbReference type="Pfam" id="PF00881"/>
    </source>
</evidence>
<dbReference type="Pfam" id="PF00881">
    <property type="entry name" value="Nitroreductase"/>
    <property type="match status" value="1"/>
</dbReference>
<dbReference type="eggNOG" id="COG0778">
    <property type="taxonomic scope" value="Bacteria"/>
</dbReference>
<keyword evidence="3" id="KW-0560">Oxidoreductase</keyword>
<dbReference type="PANTHER" id="PTHR43673">
    <property type="entry name" value="NAD(P)H NITROREDUCTASE YDGI-RELATED"/>
    <property type="match status" value="1"/>
</dbReference>
<dbReference type="InterPro" id="IPR000415">
    <property type="entry name" value="Nitroreductase-like"/>
</dbReference>
<keyword evidence="6" id="KW-1185">Reference proteome</keyword>
<dbReference type="KEGG" id="cly:Celly_3238"/>
<dbReference type="RefSeq" id="WP_013622798.1">
    <property type="nucleotide sequence ID" value="NC_015167.1"/>
</dbReference>
<dbReference type="AlphaFoldDB" id="F0REP0"/>
<dbReference type="Proteomes" id="UP000007487">
    <property type="component" value="Chromosome"/>
</dbReference>
<dbReference type="InterPro" id="IPR033878">
    <property type="entry name" value="NfsB-like"/>
</dbReference>
<dbReference type="SUPFAM" id="SSF55469">
    <property type="entry name" value="FMN-dependent nitroreductase-like"/>
    <property type="match status" value="1"/>
</dbReference>
<keyword evidence="2" id="KW-0521">NADP</keyword>
<dbReference type="PANTHER" id="PTHR43673:SF10">
    <property type="entry name" value="NADH DEHYDROGENASE_NAD(P)H NITROREDUCTASE XCC3605-RELATED"/>
    <property type="match status" value="1"/>
</dbReference>
<dbReference type="PROSITE" id="PS51257">
    <property type="entry name" value="PROKAR_LIPOPROTEIN"/>
    <property type="match status" value="1"/>
</dbReference>
<evidence type="ECO:0000256" key="2">
    <source>
        <dbReference type="ARBA" id="ARBA00022857"/>
    </source>
</evidence>
<comment type="similarity">
    <text evidence="1">Belongs to the nitroreductase family.</text>
</comment>
<dbReference type="CDD" id="cd02149">
    <property type="entry name" value="NfsB-like"/>
    <property type="match status" value="1"/>
</dbReference>
<dbReference type="HOGENOM" id="CLU_070764_4_1_10"/>
<evidence type="ECO:0000313" key="6">
    <source>
        <dbReference type="Proteomes" id="UP000007487"/>
    </source>
</evidence>
<dbReference type="EMBL" id="CP002534">
    <property type="protein sequence ID" value="ADY31055.1"/>
    <property type="molecule type" value="Genomic_DNA"/>
</dbReference>
<accession>F0REP0</accession>
<proteinExistence type="inferred from homology"/>
<evidence type="ECO:0000256" key="1">
    <source>
        <dbReference type="ARBA" id="ARBA00007118"/>
    </source>
</evidence>
<organism evidence="5 6">
    <name type="scientific">Cellulophaga lytica (strain ATCC 23178 / DSM 7489 / JCM 8516 / NBRC 14961 / NCIMB 1423 / VKM B-1433 / Cy l20)</name>
    <dbReference type="NCBI Taxonomy" id="867900"/>
    <lineage>
        <taxon>Bacteria</taxon>
        <taxon>Pseudomonadati</taxon>
        <taxon>Bacteroidota</taxon>
        <taxon>Flavobacteriia</taxon>
        <taxon>Flavobacteriales</taxon>
        <taxon>Flavobacteriaceae</taxon>
        <taxon>Cellulophaga</taxon>
    </lineage>
</organism>
<sequence>MMKKTILILTVGVGLLAACTSKEKEETTKNAVGTQIIEDLSNRYTSKAYDKTKRVSAEDLATIEEVLRLSPSSINSQPWKFIVIKSDEAKQRLAKTFEKYKFNQPHATSASEIILFANKVHYSKEDFKKRLDASMAAGRMNQKGYDKMLTNAFKFAEMTADENGNNSHWTKAQSYIALGNVLHTLARLKIDSTPMEGVDADEIKKEFAKELGDDYECTFALAIGYHNDGKDYNRKLPKARLAKEDVILEL</sequence>
<reference evidence="5 6" key="1">
    <citation type="journal article" date="2011" name="Stand. Genomic Sci.">
        <title>Complete genome sequence of Cellulophaga lytica type strain (LIM- 21).</title>
        <authorList>
            <person name="Pati A."/>
            <person name="Abt B."/>
            <person name="Teshima H."/>
            <person name="Nolan M."/>
            <person name="Lapidus A."/>
            <person name="Lucas S."/>
            <person name="Hammon N."/>
            <person name="Deshpande S."/>
            <person name="Cheng J.F."/>
            <person name="Tapia R."/>
            <person name="Han C."/>
            <person name="Goodwin L."/>
            <person name="Pitluck S."/>
            <person name="Liolios K."/>
            <person name="Pagani I."/>
            <person name="Mavromatis K."/>
            <person name="Ovchinikova G."/>
            <person name="Chen A."/>
            <person name="Palaniappan K."/>
            <person name="Land M."/>
            <person name="Hauser L."/>
            <person name="Jeffries C.D."/>
            <person name="Detter J.C."/>
            <person name="Brambilla E.M."/>
            <person name="Kannan K.P."/>
            <person name="Rohde M."/>
            <person name="Spring S."/>
            <person name="Goker M."/>
            <person name="Woyke T."/>
            <person name="Bristow J."/>
            <person name="Eisen J.A."/>
            <person name="Markowitz V."/>
            <person name="Hugenholtz P."/>
            <person name="Kyrpides N.C."/>
            <person name="Klenk H.P."/>
            <person name="Ivanova N."/>
        </authorList>
    </citation>
    <scope>NUCLEOTIDE SEQUENCE [LARGE SCALE GENOMIC DNA]</scope>
    <source>
        <strain evidence="6">ATCC 23178 / DSM 7489 / JCM 8516 / NBRC 14961 / NCIMB 1423 / VKM B-1433 / Cy l20</strain>
    </source>
</reference>
<evidence type="ECO:0000313" key="5">
    <source>
        <dbReference type="EMBL" id="ADY31055.1"/>
    </source>
</evidence>
<feature type="domain" description="Nitroreductase" evidence="4">
    <location>
        <begin position="41"/>
        <end position="225"/>
    </location>
</feature>
<evidence type="ECO:0000256" key="3">
    <source>
        <dbReference type="ARBA" id="ARBA00023002"/>
    </source>
</evidence>
<dbReference type="GO" id="GO:0016491">
    <property type="term" value="F:oxidoreductase activity"/>
    <property type="evidence" value="ECO:0007669"/>
    <property type="project" value="UniProtKB-KW"/>
</dbReference>
<gene>
    <name evidence="5" type="ordered locus">Celly_3238</name>
</gene>
<dbReference type="InterPro" id="IPR029479">
    <property type="entry name" value="Nitroreductase"/>
</dbReference>